<keyword evidence="3" id="KW-1185">Reference proteome</keyword>
<feature type="region of interest" description="Disordered" evidence="1">
    <location>
        <begin position="63"/>
        <end position="106"/>
    </location>
</feature>
<evidence type="ECO:0000313" key="3">
    <source>
        <dbReference type="Proteomes" id="UP001054252"/>
    </source>
</evidence>
<reference evidence="2 3" key="1">
    <citation type="journal article" date="2021" name="Commun. Biol.">
        <title>The genome of Shorea leprosula (Dipterocarpaceae) highlights the ecological relevance of drought in aseasonal tropical rainforests.</title>
        <authorList>
            <person name="Ng K.K.S."/>
            <person name="Kobayashi M.J."/>
            <person name="Fawcett J.A."/>
            <person name="Hatakeyama M."/>
            <person name="Paape T."/>
            <person name="Ng C.H."/>
            <person name="Ang C.C."/>
            <person name="Tnah L.H."/>
            <person name="Lee C.T."/>
            <person name="Nishiyama T."/>
            <person name="Sese J."/>
            <person name="O'Brien M.J."/>
            <person name="Copetti D."/>
            <person name="Mohd Noor M.I."/>
            <person name="Ong R.C."/>
            <person name="Putra M."/>
            <person name="Sireger I.Z."/>
            <person name="Indrioko S."/>
            <person name="Kosugi Y."/>
            <person name="Izuno A."/>
            <person name="Isagi Y."/>
            <person name="Lee S.L."/>
            <person name="Shimizu K.K."/>
        </authorList>
    </citation>
    <scope>NUCLEOTIDE SEQUENCE [LARGE SCALE GENOMIC DNA]</scope>
    <source>
        <strain evidence="2">214</strain>
    </source>
</reference>
<organism evidence="2 3">
    <name type="scientific">Rubroshorea leprosula</name>
    <dbReference type="NCBI Taxonomy" id="152421"/>
    <lineage>
        <taxon>Eukaryota</taxon>
        <taxon>Viridiplantae</taxon>
        <taxon>Streptophyta</taxon>
        <taxon>Embryophyta</taxon>
        <taxon>Tracheophyta</taxon>
        <taxon>Spermatophyta</taxon>
        <taxon>Magnoliopsida</taxon>
        <taxon>eudicotyledons</taxon>
        <taxon>Gunneridae</taxon>
        <taxon>Pentapetalae</taxon>
        <taxon>rosids</taxon>
        <taxon>malvids</taxon>
        <taxon>Malvales</taxon>
        <taxon>Dipterocarpaceae</taxon>
        <taxon>Rubroshorea</taxon>
    </lineage>
</organism>
<protein>
    <submittedName>
        <fullName evidence="2">Uncharacterized protein</fullName>
    </submittedName>
</protein>
<dbReference type="AlphaFoldDB" id="A0AAV5HQF8"/>
<proteinExistence type="predicted"/>
<gene>
    <name evidence="2" type="ORF">SLEP1_g3003</name>
</gene>
<name>A0AAV5HQF8_9ROSI</name>
<evidence type="ECO:0000313" key="2">
    <source>
        <dbReference type="EMBL" id="GKU88782.1"/>
    </source>
</evidence>
<dbReference type="EMBL" id="BPVZ01000003">
    <property type="protein sequence ID" value="GKU88782.1"/>
    <property type="molecule type" value="Genomic_DNA"/>
</dbReference>
<evidence type="ECO:0000256" key="1">
    <source>
        <dbReference type="SAM" id="MobiDB-lite"/>
    </source>
</evidence>
<accession>A0AAV5HQF8</accession>
<comment type="caution">
    <text evidence="2">The sequence shown here is derived from an EMBL/GenBank/DDBJ whole genome shotgun (WGS) entry which is preliminary data.</text>
</comment>
<sequence length="145" mass="16058">MKIFLSTLIPHLRPPPSPLFLHLRPSPPTFTILLLANCRSHLTNHQENNVDLAANPLGTPTLTSSCISSSSLPPPSSSVSRGVRQPPEREDLSSPKKSQVVVNTAGTPKYRPEYRNLIETKLSFILFRCNEKFDTPAISTDTKQN</sequence>
<feature type="compositionally biased region" description="Polar residues" evidence="1">
    <location>
        <begin position="95"/>
        <end position="106"/>
    </location>
</feature>
<dbReference type="Proteomes" id="UP001054252">
    <property type="component" value="Unassembled WGS sequence"/>
</dbReference>